<gene>
    <name evidence="5" type="ORF">N5P18_02740</name>
</gene>
<dbReference type="Pfam" id="PF00196">
    <property type="entry name" value="GerE"/>
    <property type="match status" value="1"/>
</dbReference>
<dbReference type="InterPro" id="IPR016032">
    <property type="entry name" value="Sig_transdc_resp-reg_C-effctor"/>
</dbReference>
<dbReference type="PANTHER" id="PTHR44688">
    <property type="entry name" value="DNA-BINDING TRANSCRIPTIONAL ACTIVATOR DEVR_DOSR"/>
    <property type="match status" value="1"/>
</dbReference>
<keyword evidence="1" id="KW-0805">Transcription regulation</keyword>
<dbReference type="PANTHER" id="PTHR44688:SF16">
    <property type="entry name" value="DNA-BINDING TRANSCRIPTIONAL ACTIVATOR DEVR_DOSR"/>
    <property type="match status" value="1"/>
</dbReference>
<sequence length="265" mass="28571">MANDPTTETLATVVELVTRVGSASQEPDQRLEVIVDLLAERLHSGVGLMVHGAPDGYAVRAVGRAATPHARQRMGEEMRITGAPDPLLDPFRQGLLEPTTAARAHGGQETWQASAKCIGSIEIWGINQVAALPVRGGVEFVAFLIGRYGEDYDDEDLDLLRSVQPVVAGLAQLLEPEHLAGPNLRVARLTAREEEVLRLLAGGHKASSIARRIGCSQRTVHRHLSNVYGKLDVGDRLTAVTRAQQLGLLAEGPAFELEPSDHGKR</sequence>
<evidence type="ECO:0000256" key="3">
    <source>
        <dbReference type="ARBA" id="ARBA00023163"/>
    </source>
</evidence>
<dbReference type="RefSeq" id="WP_338538607.1">
    <property type="nucleotide sequence ID" value="NZ_CP104874.1"/>
</dbReference>
<evidence type="ECO:0000313" key="6">
    <source>
        <dbReference type="Proteomes" id="UP001381003"/>
    </source>
</evidence>
<dbReference type="SMART" id="SM00421">
    <property type="entry name" value="HTH_LUXR"/>
    <property type="match status" value="1"/>
</dbReference>
<evidence type="ECO:0000259" key="4">
    <source>
        <dbReference type="PROSITE" id="PS50043"/>
    </source>
</evidence>
<keyword evidence="2" id="KW-0238">DNA-binding</keyword>
<keyword evidence="3" id="KW-0804">Transcription</keyword>
<dbReference type="Gene3D" id="1.10.10.10">
    <property type="entry name" value="Winged helix-like DNA-binding domain superfamily/Winged helix DNA-binding domain"/>
    <property type="match status" value="1"/>
</dbReference>
<dbReference type="CDD" id="cd06170">
    <property type="entry name" value="LuxR_C_like"/>
    <property type="match status" value="1"/>
</dbReference>
<accession>A0ABZ2FEQ3</accession>
<dbReference type="EMBL" id="CP104874">
    <property type="protein sequence ID" value="WWF05812.1"/>
    <property type="molecule type" value="Genomic_DNA"/>
</dbReference>
<evidence type="ECO:0000256" key="2">
    <source>
        <dbReference type="ARBA" id="ARBA00023125"/>
    </source>
</evidence>
<name>A0ABZ2FEQ3_9MICO</name>
<dbReference type="PROSITE" id="PS50043">
    <property type="entry name" value="HTH_LUXR_2"/>
    <property type="match status" value="1"/>
</dbReference>
<dbReference type="InterPro" id="IPR000792">
    <property type="entry name" value="Tscrpt_reg_LuxR_C"/>
</dbReference>
<dbReference type="PROSITE" id="PS00622">
    <property type="entry name" value="HTH_LUXR_1"/>
    <property type="match status" value="1"/>
</dbReference>
<dbReference type="SUPFAM" id="SSF46894">
    <property type="entry name" value="C-terminal effector domain of the bipartite response regulators"/>
    <property type="match status" value="1"/>
</dbReference>
<dbReference type="Proteomes" id="UP001381003">
    <property type="component" value="Chromosome"/>
</dbReference>
<keyword evidence="6" id="KW-1185">Reference proteome</keyword>
<proteinExistence type="predicted"/>
<feature type="domain" description="HTH luxR-type" evidence="4">
    <location>
        <begin position="182"/>
        <end position="247"/>
    </location>
</feature>
<dbReference type="InterPro" id="IPR036388">
    <property type="entry name" value="WH-like_DNA-bd_sf"/>
</dbReference>
<protein>
    <submittedName>
        <fullName evidence="5">Helix-turn-helix transcriptional regulator</fullName>
    </submittedName>
</protein>
<dbReference type="PRINTS" id="PR00038">
    <property type="entry name" value="HTHLUXR"/>
</dbReference>
<organism evidence="5 6">
    <name type="scientific">Janibacter terrae</name>
    <dbReference type="NCBI Taxonomy" id="103817"/>
    <lineage>
        <taxon>Bacteria</taxon>
        <taxon>Bacillati</taxon>
        <taxon>Actinomycetota</taxon>
        <taxon>Actinomycetes</taxon>
        <taxon>Micrococcales</taxon>
        <taxon>Intrasporangiaceae</taxon>
        <taxon>Janibacter</taxon>
    </lineage>
</organism>
<reference evidence="5 6" key="1">
    <citation type="submission" date="2022-09" db="EMBL/GenBank/DDBJ databases">
        <title>Complete genome sequence of Janibacter terrae strain COS04-44, PCL-degrading bacteria isolated from oil spilled coast.</title>
        <authorList>
            <person name="Park H."/>
            <person name="Kim J.Y."/>
            <person name="An S.H."/>
            <person name="Lee C.M."/>
            <person name="Weon H.-Y."/>
        </authorList>
    </citation>
    <scope>NUCLEOTIDE SEQUENCE [LARGE SCALE GENOMIC DNA]</scope>
    <source>
        <strain evidence="5 6">COS04-44</strain>
    </source>
</reference>
<evidence type="ECO:0000313" key="5">
    <source>
        <dbReference type="EMBL" id="WWF05812.1"/>
    </source>
</evidence>
<evidence type="ECO:0000256" key="1">
    <source>
        <dbReference type="ARBA" id="ARBA00023015"/>
    </source>
</evidence>